<sequence>MRQNGRGANRQSSNFSKKTTSARAQTSRNTIIGYQQHSPRTIQSSNFTLNSKAKNKQEEISTIFLGQFLQTPKYGHCSHIIRPRNLMAQAAATKRIEVSNSSIWSQPLGQVYIKSRMPMMATWLLQKTQPSKYTSEGSLHPIHSLKHRQQISADQLL</sequence>
<evidence type="ECO:0000313" key="2">
    <source>
        <dbReference type="EMBL" id="GMH10591.1"/>
    </source>
</evidence>
<organism evidence="2 3">
    <name type="scientific">Nepenthes gracilis</name>
    <name type="common">Slender pitcher plant</name>
    <dbReference type="NCBI Taxonomy" id="150966"/>
    <lineage>
        <taxon>Eukaryota</taxon>
        <taxon>Viridiplantae</taxon>
        <taxon>Streptophyta</taxon>
        <taxon>Embryophyta</taxon>
        <taxon>Tracheophyta</taxon>
        <taxon>Spermatophyta</taxon>
        <taxon>Magnoliopsida</taxon>
        <taxon>eudicotyledons</taxon>
        <taxon>Gunneridae</taxon>
        <taxon>Pentapetalae</taxon>
        <taxon>Caryophyllales</taxon>
        <taxon>Nepenthaceae</taxon>
        <taxon>Nepenthes</taxon>
    </lineage>
</organism>
<accession>A0AAD3XNB5</accession>
<proteinExistence type="predicted"/>
<reference evidence="2" key="1">
    <citation type="submission" date="2023-05" db="EMBL/GenBank/DDBJ databases">
        <title>Nepenthes gracilis genome sequencing.</title>
        <authorList>
            <person name="Fukushima K."/>
        </authorList>
    </citation>
    <scope>NUCLEOTIDE SEQUENCE</scope>
    <source>
        <strain evidence="2">SING2019-196</strain>
    </source>
</reference>
<gene>
    <name evidence="2" type="ORF">Nepgr_012432</name>
</gene>
<comment type="caution">
    <text evidence="2">The sequence shown here is derived from an EMBL/GenBank/DDBJ whole genome shotgun (WGS) entry which is preliminary data.</text>
</comment>
<evidence type="ECO:0000256" key="1">
    <source>
        <dbReference type="SAM" id="MobiDB-lite"/>
    </source>
</evidence>
<dbReference type="Proteomes" id="UP001279734">
    <property type="component" value="Unassembled WGS sequence"/>
</dbReference>
<feature type="compositionally biased region" description="Polar residues" evidence="1">
    <location>
        <begin position="9"/>
        <end position="37"/>
    </location>
</feature>
<evidence type="ECO:0000313" key="3">
    <source>
        <dbReference type="Proteomes" id="UP001279734"/>
    </source>
</evidence>
<feature type="region of interest" description="Disordered" evidence="1">
    <location>
        <begin position="1"/>
        <end position="37"/>
    </location>
</feature>
<dbReference type="EMBL" id="BSYO01000010">
    <property type="protein sequence ID" value="GMH10591.1"/>
    <property type="molecule type" value="Genomic_DNA"/>
</dbReference>
<dbReference type="AlphaFoldDB" id="A0AAD3XNB5"/>
<keyword evidence="3" id="KW-1185">Reference proteome</keyword>
<name>A0AAD3XNB5_NEPGR</name>
<protein>
    <submittedName>
        <fullName evidence="2">Uncharacterized protein</fullName>
    </submittedName>
</protein>